<evidence type="ECO:0000259" key="9">
    <source>
        <dbReference type="PROSITE" id="PS51012"/>
    </source>
</evidence>
<gene>
    <name evidence="10" type="ORF">K0T92_09940</name>
</gene>
<protein>
    <recommendedName>
        <fullName evidence="8">Transport permease protein</fullName>
    </recommendedName>
</protein>
<dbReference type="InterPro" id="IPR047817">
    <property type="entry name" value="ABC2_TM_bact-type"/>
</dbReference>
<feature type="transmembrane region" description="Helical" evidence="8">
    <location>
        <begin position="232"/>
        <end position="251"/>
    </location>
</feature>
<dbReference type="PANTHER" id="PTHR30413">
    <property type="entry name" value="INNER MEMBRANE TRANSPORT PERMEASE"/>
    <property type="match status" value="1"/>
</dbReference>
<proteinExistence type="inferred from homology"/>
<evidence type="ECO:0000256" key="6">
    <source>
        <dbReference type="ARBA" id="ARBA00022989"/>
    </source>
</evidence>
<dbReference type="Proteomes" id="UP000812277">
    <property type="component" value="Unassembled WGS sequence"/>
</dbReference>
<dbReference type="EMBL" id="JAHZIJ010000005">
    <property type="protein sequence ID" value="MBW7475067.1"/>
    <property type="molecule type" value="Genomic_DNA"/>
</dbReference>
<feature type="domain" description="ABC transmembrane type-2" evidence="9">
    <location>
        <begin position="29"/>
        <end position="254"/>
    </location>
</feature>
<evidence type="ECO:0000256" key="2">
    <source>
        <dbReference type="ARBA" id="ARBA00007783"/>
    </source>
</evidence>
<feature type="transmembrane region" description="Helical" evidence="8">
    <location>
        <begin position="67"/>
        <end position="85"/>
    </location>
</feature>
<reference evidence="10 11" key="1">
    <citation type="submission" date="2021-07" db="EMBL/GenBank/DDBJ databases">
        <title>Paenibacillus radiodurans sp. nov., isolated from the southeastern edge of Tengger Desert.</title>
        <authorList>
            <person name="Zhang G."/>
        </authorList>
    </citation>
    <scope>NUCLEOTIDE SEQUENCE [LARGE SCALE GENOMIC DNA]</scope>
    <source>
        <strain evidence="10 11">DT7-4</strain>
    </source>
</reference>
<dbReference type="InterPro" id="IPR013525">
    <property type="entry name" value="ABC2_TM"/>
</dbReference>
<feature type="transmembrane region" description="Helical" evidence="8">
    <location>
        <begin position="141"/>
        <end position="165"/>
    </location>
</feature>
<evidence type="ECO:0000256" key="7">
    <source>
        <dbReference type="ARBA" id="ARBA00023136"/>
    </source>
</evidence>
<keyword evidence="4 8" id="KW-1003">Cell membrane</keyword>
<evidence type="ECO:0000313" key="10">
    <source>
        <dbReference type="EMBL" id="MBW7475067.1"/>
    </source>
</evidence>
<dbReference type="PANTHER" id="PTHR30413:SF10">
    <property type="entry name" value="CAPSULE POLYSACCHARIDE EXPORT INNER-MEMBRANE PROTEIN CTRC"/>
    <property type="match status" value="1"/>
</dbReference>
<evidence type="ECO:0000256" key="3">
    <source>
        <dbReference type="ARBA" id="ARBA00022448"/>
    </source>
</evidence>
<dbReference type="Pfam" id="PF01061">
    <property type="entry name" value="ABC2_membrane"/>
    <property type="match status" value="1"/>
</dbReference>
<evidence type="ECO:0000256" key="4">
    <source>
        <dbReference type="ARBA" id="ARBA00022475"/>
    </source>
</evidence>
<keyword evidence="7 8" id="KW-0472">Membrane</keyword>
<keyword evidence="6 8" id="KW-1133">Transmembrane helix</keyword>
<evidence type="ECO:0000256" key="5">
    <source>
        <dbReference type="ARBA" id="ARBA00022692"/>
    </source>
</evidence>
<comment type="subcellular location">
    <subcellularLocation>
        <location evidence="1 8">Cell membrane</location>
        <topology evidence="1 8">Multi-pass membrane protein</topology>
    </subcellularLocation>
</comment>
<feature type="transmembrane region" description="Helical" evidence="8">
    <location>
        <begin position="177"/>
        <end position="195"/>
    </location>
</feature>
<organism evidence="10 11">
    <name type="scientific">Paenibacillus oenotherae</name>
    <dbReference type="NCBI Taxonomy" id="1435645"/>
    <lineage>
        <taxon>Bacteria</taxon>
        <taxon>Bacillati</taxon>
        <taxon>Bacillota</taxon>
        <taxon>Bacilli</taxon>
        <taxon>Bacillales</taxon>
        <taxon>Paenibacillaceae</taxon>
        <taxon>Paenibacillus</taxon>
    </lineage>
</organism>
<comment type="similarity">
    <text evidence="2 8">Belongs to the ABC-2 integral membrane protein family.</text>
</comment>
<comment type="caution">
    <text evidence="10">The sequence shown here is derived from an EMBL/GenBank/DDBJ whole genome shotgun (WGS) entry which is preliminary data.</text>
</comment>
<feature type="transmembrane region" description="Helical" evidence="8">
    <location>
        <begin position="27"/>
        <end position="47"/>
    </location>
</feature>
<sequence>MVAYLRRNRSILFQFIKRETVSRYKGSYLGFLWTFLTPMFMLMVYTFVFSEIFQSKWQTGNTNKLEFAIIVFCGLTTYNIFAEVVSRSPSLVMSNVNYVKKVVFPLELFSLIALGSTLVTATINILLIIIFTLVFMGSLSWTVLLLPIVLLPVVLFTLGLSWLLSSLGVYLRDIGQLIGIAIQSLMLLSPIFYSVNVIPADFKWFYYINPITYFVEDMRSILVWGTAPDLRVLLLEILVSALICFAGLAWFRKTKKGFADVL</sequence>
<keyword evidence="3 8" id="KW-0813">Transport</keyword>
<name>A0ABS7D551_9BACL</name>
<dbReference type="PROSITE" id="PS51012">
    <property type="entry name" value="ABC_TM2"/>
    <property type="match status" value="1"/>
</dbReference>
<evidence type="ECO:0000256" key="1">
    <source>
        <dbReference type="ARBA" id="ARBA00004651"/>
    </source>
</evidence>
<evidence type="ECO:0000313" key="11">
    <source>
        <dbReference type="Proteomes" id="UP000812277"/>
    </source>
</evidence>
<keyword evidence="11" id="KW-1185">Reference proteome</keyword>
<evidence type="ECO:0000256" key="8">
    <source>
        <dbReference type="RuleBase" id="RU361157"/>
    </source>
</evidence>
<feature type="transmembrane region" description="Helical" evidence="8">
    <location>
        <begin position="106"/>
        <end position="135"/>
    </location>
</feature>
<accession>A0ABS7D551</accession>
<keyword evidence="5 8" id="KW-0812">Transmembrane</keyword>